<feature type="transmembrane region" description="Helical" evidence="7">
    <location>
        <begin position="30"/>
        <end position="51"/>
    </location>
</feature>
<keyword evidence="11" id="KW-1185">Reference proteome</keyword>
<feature type="transmembrane region" description="Helical" evidence="7">
    <location>
        <begin position="284"/>
        <end position="309"/>
    </location>
</feature>
<dbReference type="GO" id="GO:0022857">
    <property type="term" value="F:transmembrane transporter activity"/>
    <property type="evidence" value="ECO:0007669"/>
    <property type="project" value="InterPro"/>
</dbReference>
<feature type="transmembrane region" description="Helical" evidence="7">
    <location>
        <begin position="261"/>
        <end position="278"/>
    </location>
</feature>
<feature type="transmembrane region" description="Helical" evidence="7">
    <location>
        <begin position="87"/>
        <end position="109"/>
    </location>
</feature>
<dbReference type="InterPro" id="IPR011701">
    <property type="entry name" value="MFS"/>
</dbReference>
<dbReference type="KEGG" id="psel:GM415_10045"/>
<dbReference type="EMBL" id="CP046400">
    <property type="protein sequence ID" value="QGY40452.1"/>
    <property type="molecule type" value="Genomic_DNA"/>
</dbReference>
<feature type="transmembrane region" description="Helical" evidence="7">
    <location>
        <begin position="121"/>
        <end position="142"/>
    </location>
</feature>
<evidence type="ECO:0000256" key="7">
    <source>
        <dbReference type="SAM" id="Phobius"/>
    </source>
</evidence>
<keyword evidence="4 7" id="KW-0812">Transmembrane</keyword>
<feature type="transmembrane region" description="Helical" evidence="7">
    <location>
        <begin position="321"/>
        <end position="340"/>
    </location>
</feature>
<keyword evidence="6 7" id="KW-0472">Membrane</keyword>
<feature type="transmembrane region" description="Helical" evidence="7">
    <location>
        <begin position="229"/>
        <end position="249"/>
    </location>
</feature>
<feature type="transmembrane region" description="Helical" evidence="7">
    <location>
        <begin position="194"/>
        <end position="217"/>
    </location>
</feature>
<evidence type="ECO:0000256" key="3">
    <source>
        <dbReference type="ARBA" id="ARBA00022475"/>
    </source>
</evidence>
<keyword evidence="2" id="KW-0813">Transport</keyword>
<feature type="domain" description="Major facilitator superfamily (MFS) profile" evidence="9">
    <location>
        <begin position="1"/>
        <end position="372"/>
    </location>
</feature>
<evidence type="ECO:0000259" key="9">
    <source>
        <dbReference type="PROSITE" id="PS50850"/>
    </source>
</evidence>
<name>A0A6I6JJG7_9BACT</name>
<dbReference type="InterPro" id="IPR020846">
    <property type="entry name" value="MFS_dom"/>
</dbReference>
<accession>A0A6I6JJG7</accession>
<dbReference type="Proteomes" id="UP000428328">
    <property type="component" value="Chromosome"/>
</dbReference>
<dbReference type="SUPFAM" id="SSF103473">
    <property type="entry name" value="MFS general substrate transporter"/>
    <property type="match status" value="1"/>
</dbReference>
<dbReference type="GO" id="GO:0005886">
    <property type="term" value="C:plasma membrane"/>
    <property type="evidence" value="ECO:0007669"/>
    <property type="project" value="UniProtKB-SubCell"/>
</dbReference>
<dbReference type="AlphaFoldDB" id="A0A6I6JJG7"/>
<keyword evidence="5 7" id="KW-1133">Transmembrane helix</keyword>
<dbReference type="Pfam" id="PF07690">
    <property type="entry name" value="MFS_1"/>
    <property type="match status" value="2"/>
</dbReference>
<feature type="signal peptide" evidence="8">
    <location>
        <begin position="1"/>
        <end position="23"/>
    </location>
</feature>
<sequence>MLWAAFFSTFGVGAFSFALSANAGASGLSTSWLGLAFSGYFLARLILAPLAGYGADYIGAMPLLLTATCAGAAIPALYSAYPTREALGLIQIGLGFCVGIVKPVSMSLLGKCAPPDRRGRLFGAYNTYLYAAFILGPLAGGLTGNMDGGIGTLTLALPAVSMGLTFLLCLRGGAVSSATPGKQAKAGGPPWRDFAFIALLLAVFGRTLGSSVIVTFLPRLINEHLGLSGVAAGILFTLPNIVILLGIPVTSRWADIRDRTGLTFLGMGLCAACVFGLGQPIPLWAFACLGVVMGLGSALSLPASMSLAADMGFAKGSTMGIFLGVANLGFVLGPGLAGFAAEYGTMADAFELAAILGGLCLLPTFLLMTKRLHVE</sequence>
<dbReference type="Gene3D" id="1.20.1250.20">
    <property type="entry name" value="MFS general substrate transporter like domains"/>
    <property type="match status" value="2"/>
</dbReference>
<feature type="transmembrane region" description="Helical" evidence="7">
    <location>
        <begin position="148"/>
        <end position="173"/>
    </location>
</feature>
<keyword evidence="8" id="KW-0732">Signal</keyword>
<organism evidence="10 11">
    <name type="scientific">Pseudodesulfovibrio cashew</name>
    <dbReference type="NCBI Taxonomy" id="2678688"/>
    <lineage>
        <taxon>Bacteria</taxon>
        <taxon>Pseudomonadati</taxon>
        <taxon>Thermodesulfobacteriota</taxon>
        <taxon>Desulfovibrionia</taxon>
        <taxon>Desulfovibrionales</taxon>
        <taxon>Desulfovibrionaceae</taxon>
    </lineage>
</organism>
<evidence type="ECO:0000256" key="4">
    <source>
        <dbReference type="ARBA" id="ARBA00022692"/>
    </source>
</evidence>
<evidence type="ECO:0000313" key="10">
    <source>
        <dbReference type="EMBL" id="QGY40452.1"/>
    </source>
</evidence>
<evidence type="ECO:0000313" key="11">
    <source>
        <dbReference type="Proteomes" id="UP000428328"/>
    </source>
</evidence>
<feature type="transmembrane region" description="Helical" evidence="7">
    <location>
        <begin position="63"/>
        <end position="81"/>
    </location>
</feature>
<gene>
    <name evidence="10" type="ORF">GM415_10045</name>
</gene>
<evidence type="ECO:0000256" key="1">
    <source>
        <dbReference type="ARBA" id="ARBA00004651"/>
    </source>
</evidence>
<dbReference type="InterPro" id="IPR050171">
    <property type="entry name" value="MFS_Transporters"/>
</dbReference>
<evidence type="ECO:0000256" key="6">
    <source>
        <dbReference type="ARBA" id="ARBA00023136"/>
    </source>
</evidence>
<reference evidence="10 11" key="1">
    <citation type="submission" date="2019-11" db="EMBL/GenBank/DDBJ databases">
        <authorList>
            <person name="Zheng R.K."/>
            <person name="Sun C.M."/>
        </authorList>
    </citation>
    <scope>NUCLEOTIDE SEQUENCE [LARGE SCALE GENOMIC DNA]</scope>
    <source>
        <strain evidence="10 11">SRB007</strain>
    </source>
</reference>
<proteinExistence type="predicted"/>
<dbReference type="InterPro" id="IPR001958">
    <property type="entry name" value="Tet-R_TetA/multi-R_MdtG-like"/>
</dbReference>
<evidence type="ECO:0000256" key="2">
    <source>
        <dbReference type="ARBA" id="ARBA00022448"/>
    </source>
</evidence>
<feature type="chain" id="PRO_5026019303" evidence="8">
    <location>
        <begin position="24"/>
        <end position="375"/>
    </location>
</feature>
<protein>
    <submittedName>
        <fullName evidence="10">MFS transporter</fullName>
    </submittedName>
</protein>
<evidence type="ECO:0000256" key="8">
    <source>
        <dbReference type="SAM" id="SignalP"/>
    </source>
</evidence>
<dbReference type="PROSITE" id="PS50850">
    <property type="entry name" value="MFS"/>
    <property type="match status" value="1"/>
</dbReference>
<keyword evidence="3" id="KW-1003">Cell membrane</keyword>
<dbReference type="PANTHER" id="PTHR23517">
    <property type="entry name" value="RESISTANCE PROTEIN MDTM, PUTATIVE-RELATED-RELATED"/>
    <property type="match status" value="1"/>
</dbReference>
<dbReference type="InterPro" id="IPR036259">
    <property type="entry name" value="MFS_trans_sf"/>
</dbReference>
<dbReference type="PRINTS" id="PR01035">
    <property type="entry name" value="TCRTETA"/>
</dbReference>
<feature type="transmembrane region" description="Helical" evidence="7">
    <location>
        <begin position="352"/>
        <end position="369"/>
    </location>
</feature>
<evidence type="ECO:0000256" key="5">
    <source>
        <dbReference type="ARBA" id="ARBA00022989"/>
    </source>
</evidence>
<comment type="subcellular location">
    <subcellularLocation>
        <location evidence="1">Cell membrane</location>
        <topology evidence="1">Multi-pass membrane protein</topology>
    </subcellularLocation>
</comment>
<dbReference type="PANTHER" id="PTHR23517:SF3">
    <property type="entry name" value="INTEGRAL MEMBRANE TRANSPORT PROTEIN"/>
    <property type="match status" value="1"/>
</dbReference>
<dbReference type="RefSeq" id="WP_158947765.1">
    <property type="nucleotide sequence ID" value="NZ_CP046400.1"/>
</dbReference>